<evidence type="ECO:0000256" key="8">
    <source>
        <dbReference type="ARBA" id="ARBA00049934"/>
    </source>
</evidence>
<keyword evidence="6" id="KW-0408">Iron</keyword>
<dbReference type="AlphaFoldDB" id="A0A937VY36"/>
<reference evidence="10" key="1">
    <citation type="submission" date="2019-03" db="EMBL/GenBank/DDBJ databases">
        <title>Lake Tanganyika Metagenome-Assembled Genomes (MAGs).</title>
        <authorList>
            <person name="Tran P."/>
        </authorList>
    </citation>
    <scope>NUCLEOTIDE SEQUENCE</scope>
    <source>
        <strain evidence="10">K_DeepCast_65m_m2_066</strain>
    </source>
</reference>
<dbReference type="SUPFAM" id="SSF56228">
    <property type="entry name" value="Aldehyde ferredoxin oxidoreductase, N-terminal domain"/>
    <property type="match status" value="1"/>
</dbReference>
<proteinExistence type="inferred from homology"/>
<dbReference type="Proteomes" id="UP000712673">
    <property type="component" value="Unassembled WGS sequence"/>
</dbReference>
<dbReference type="GO" id="GO:0016625">
    <property type="term" value="F:oxidoreductase activity, acting on the aldehyde or oxo group of donors, iron-sulfur protein as acceptor"/>
    <property type="evidence" value="ECO:0007669"/>
    <property type="project" value="InterPro"/>
</dbReference>
<dbReference type="SUPFAM" id="SSF48310">
    <property type="entry name" value="Aldehyde ferredoxin oxidoreductase, C-terminal domains"/>
    <property type="match status" value="1"/>
</dbReference>
<evidence type="ECO:0000259" key="9">
    <source>
        <dbReference type="SMART" id="SM00790"/>
    </source>
</evidence>
<keyword evidence="7" id="KW-0411">Iron-sulfur</keyword>
<organism evidence="10 11">
    <name type="scientific">Tectimicrobiota bacterium</name>
    <dbReference type="NCBI Taxonomy" id="2528274"/>
    <lineage>
        <taxon>Bacteria</taxon>
        <taxon>Pseudomonadati</taxon>
        <taxon>Nitrospinota/Tectimicrobiota group</taxon>
        <taxon>Candidatus Tectimicrobiota</taxon>
    </lineage>
</organism>
<name>A0A937VY36_UNCTE</name>
<evidence type="ECO:0000256" key="3">
    <source>
        <dbReference type="ARBA" id="ARBA00022485"/>
    </source>
</evidence>
<dbReference type="EMBL" id="VGLS01000113">
    <property type="protein sequence ID" value="MBM3223233.1"/>
    <property type="molecule type" value="Genomic_DNA"/>
</dbReference>
<evidence type="ECO:0000256" key="7">
    <source>
        <dbReference type="ARBA" id="ARBA00023014"/>
    </source>
</evidence>
<dbReference type="PANTHER" id="PTHR30038:SF0">
    <property type="entry name" value="TUNGSTEN-CONTAINING ALDEHYDE FERREDOXIN OXIDOREDUCTASE"/>
    <property type="match status" value="1"/>
</dbReference>
<evidence type="ECO:0000256" key="1">
    <source>
        <dbReference type="ARBA" id="ARBA00001966"/>
    </source>
</evidence>
<keyword evidence="5" id="KW-0560">Oxidoreductase</keyword>
<evidence type="ECO:0000256" key="6">
    <source>
        <dbReference type="ARBA" id="ARBA00023004"/>
    </source>
</evidence>
<dbReference type="Gene3D" id="3.60.9.10">
    <property type="entry name" value="Aldehyde ferredoxin oxidoreductase, N-terminal domain"/>
    <property type="match status" value="1"/>
</dbReference>
<feature type="domain" description="Aldehyde ferredoxin oxidoreductase N-terminal" evidence="9">
    <location>
        <begin position="13"/>
        <end position="219"/>
    </location>
</feature>
<dbReference type="InterPro" id="IPR051919">
    <property type="entry name" value="W-dependent_AOR"/>
</dbReference>
<comment type="cofactor">
    <cofactor evidence="1">
        <name>[4Fe-4S] cluster</name>
        <dbReference type="ChEBI" id="CHEBI:49883"/>
    </cofactor>
</comment>
<comment type="caution">
    <text evidence="10">The sequence shown here is derived from an EMBL/GenBank/DDBJ whole genome shotgun (WGS) entry which is preliminary data.</text>
</comment>
<evidence type="ECO:0000256" key="2">
    <source>
        <dbReference type="ARBA" id="ARBA00011032"/>
    </source>
</evidence>
<dbReference type="SMART" id="SM00790">
    <property type="entry name" value="AFOR_N"/>
    <property type="match status" value="1"/>
</dbReference>
<comment type="similarity">
    <text evidence="2">Belongs to the AOR/FOR family.</text>
</comment>
<comment type="cofactor">
    <cofactor evidence="8">
        <name>tungstopterin</name>
        <dbReference type="ChEBI" id="CHEBI:30402"/>
    </cofactor>
</comment>
<accession>A0A937VY36</accession>
<dbReference type="PANTHER" id="PTHR30038">
    <property type="entry name" value="ALDEHYDE FERREDOXIN OXIDOREDUCTASE"/>
    <property type="match status" value="1"/>
</dbReference>
<gene>
    <name evidence="10" type="ORF">FJZ47_05435</name>
</gene>
<sequence>MDIGVAEDAMHGYHGRILHVNLSTGQTQIDTFDETFAQTYLGGNGFAIRLLYERLAPGVDPLSPENMVVFAVGPATDTAVPGATRCFVGMKSPLTGLFFDSTFGGMFAAMQKRAGFEAITVTGRAATPVYLLIHEDGATIKPATDLWGQYTQDTNHAIREREGGEVEVLSIGPAGENLVRYACAVHSWDKSRDGVAGRGGLGAVLGAKQLKAVAVTGSRKTTVADPEAMKTLLSDIREPMKVGTAGLKNYGTTILVNIINKIGALGVRNLQTEVYDKADEISGETFKAAYFEKDTTCFRCPVACGKDFHVQDGEYAGTQWKMPEYETIFALGSMLDNANKGSIVKANELCDQLGMDTISLGVTLSFAFECYEKGLLTVDRTGRPLIFGDYRTILALIEDTAYRRGLGDLLAEGSVRIAAQLGPQASQYLYAVKGLEMPAHSARVLKGMSLGYATSTRGGSHHDTRPTLQYATDHDNTTPVGKPEFAVHNQHFTALGDALTQCRFVSERGFGGMLNEHYPRLINAVTGWRLSLADVERIGERIWNLERAFNVREGVRRGQDSLPYRVMHEPVPEGMHQGMHCPPDELNAMLDAYYALRGWNAEGIPTPETLAALGLREVVGPLG</sequence>
<dbReference type="Pfam" id="PF01314">
    <property type="entry name" value="AFOR_C"/>
    <property type="match status" value="1"/>
</dbReference>
<evidence type="ECO:0000256" key="4">
    <source>
        <dbReference type="ARBA" id="ARBA00022723"/>
    </source>
</evidence>
<evidence type="ECO:0000313" key="11">
    <source>
        <dbReference type="Proteomes" id="UP000712673"/>
    </source>
</evidence>
<dbReference type="InterPro" id="IPR001203">
    <property type="entry name" value="OxRdtase_Ald_Fedxn_C"/>
</dbReference>
<dbReference type="InterPro" id="IPR036021">
    <property type="entry name" value="Tungsten_al_ferr_oxy-like_C"/>
</dbReference>
<dbReference type="GO" id="GO:0009055">
    <property type="term" value="F:electron transfer activity"/>
    <property type="evidence" value="ECO:0007669"/>
    <property type="project" value="InterPro"/>
</dbReference>
<dbReference type="Pfam" id="PF02730">
    <property type="entry name" value="AFOR_N"/>
    <property type="match status" value="1"/>
</dbReference>
<evidence type="ECO:0000313" key="10">
    <source>
        <dbReference type="EMBL" id="MBM3223233.1"/>
    </source>
</evidence>
<dbReference type="InterPro" id="IPR013985">
    <property type="entry name" value="Ald_Fedxn_OxRdtase_dom3"/>
</dbReference>
<keyword evidence="4" id="KW-0479">Metal-binding</keyword>
<dbReference type="GO" id="GO:0051539">
    <property type="term" value="F:4 iron, 4 sulfur cluster binding"/>
    <property type="evidence" value="ECO:0007669"/>
    <property type="project" value="UniProtKB-KW"/>
</dbReference>
<dbReference type="InterPro" id="IPR013983">
    <property type="entry name" value="Ald_Fedxn_OxRdtase_N"/>
</dbReference>
<dbReference type="Gene3D" id="1.10.599.10">
    <property type="entry name" value="Aldehyde Ferredoxin Oxidoreductase Protein, subunit A, domain 3"/>
    <property type="match status" value="1"/>
</dbReference>
<keyword evidence="3" id="KW-0004">4Fe-4S</keyword>
<dbReference type="Gene3D" id="1.10.569.10">
    <property type="entry name" value="Aldehyde Ferredoxin Oxidoreductase Protein, subunit A, domain 2"/>
    <property type="match status" value="1"/>
</dbReference>
<dbReference type="GO" id="GO:0046872">
    <property type="term" value="F:metal ion binding"/>
    <property type="evidence" value="ECO:0007669"/>
    <property type="project" value="UniProtKB-KW"/>
</dbReference>
<dbReference type="InterPro" id="IPR036503">
    <property type="entry name" value="Ald_Fedxn_OxRdtase_N_sf"/>
</dbReference>
<protein>
    <submittedName>
        <fullName evidence="10">Aldehyde ferredoxin oxidoreductase family protein</fullName>
    </submittedName>
</protein>
<dbReference type="InterPro" id="IPR013984">
    <property type="entry name" value="Ald_Fedxn_OxRdtase_dom2"/>
</dbReference>
<evidence type="ECO:0000256" key="5">
    <source>
        <dbReference type="ARBA" id="ARBA00023002"/>
    </source>
</evidence>